<dbReference type="InterPro" id="IPR002645">
    <property type="entry name" value="STAS_dom"/>
</dbReference>
<dbReference type="CDD" id="cd07043">
    <property type="entry name" value="STAS_anti-anti-sigma_factors"/>
    <property type="match status" value="1"/>
</dbReference>
<protein>
    <recommendedName>
        <fullName evidence="2">Anti-sigma factor antagonist</fullName>
    </recommendedName>
</protein>
<feature type="domain" description="STAS" evidence="3">
    <location>
        <begin position="4"/>
        <end position="113"/>
    </location>
</feature>
<evidence type="ECO:0000256" key="1">
    <source>
        <dbReference type="ARBA" id="ARBA00009013"/>
    </source>
</evidence>
<dbReference type="InterPro" id="IPR003658">
    <property type="entry name" value="Anti-sigma_ant"/>
</dbReference>
<dbReference type="Gene3D" id="3.30.750.24">
    <property type="entry name" value="STAS domain"/>
    <property type="match status" value="1"/>
</dbReference>
<organism evidence="4 5">
    <name type="scientific">Leptospira hartskeerlii</name>
    <dbReference type="NCBI Taxonomy" id="2023177"/>
    <lineage>
        <taxon>Bacteria</taxon>
        <taxon>Pseudomonadati</taxon>
        <taxon>Spirochaetota</taxon>
        <taxon>Spirochaetia</taxon>
        <taxon>Leptospirales</taxon>
        <taxon>Leptospiraceae</taxon>
        <taxon>Leptospira</taxon>
    </lineage>
</organism>
<evidence type="ECO:0000313" key="4">
    <source>
        <dbReference type="EMBL" id="PJZ25931.1"/>
    </source>
</evidence>
<dbReference type="Pfam" id="PF01740">
    <property type="entry name" value="STAS"/>
    <property type="match status" value="1"/>
</dbReference>
<evidence type="ECO:0000256" key="2">
    <source>
        <dbReference type="RuleBase" id="RU003749"/>
    </source>
</evidence>
<dbReference type="EMBL" id="NPDN01000004">
    <property type="protein sequence ID" value="PJZ25931.1"/>
    <property type="molecule type" value="Genomic_DNA"/>
</dbReference>
<sequence length="113" mass="12144">MANLTFNEKVDGSKLILTVAGEIDAKTAPDLKIKLEAAVGNGIKTIICDCSALTYIASAGIGVLNSIQKFLKEKSGEIVFCSLKKEVKDTMELMYFTKKVRVFPSLNDALGGV</sequence>
<accession>A0A2M9XDZ7</accession>
<dbReference type="NCBIfam" id="TIGR00377">
    <property type="entry name" value="ant_ant_sig"/>
    <property type="match status" value="1"/>
</dbReference>
<keyword evidence="5" id="KW-1185">Reference proteome</keyword>
<dbReference type="GO" id="GO:0043856">
    <property type="term" value="F:anti-sigma factor antagonist activity"/>
    <property type="evidence" value="ECO:0007669"/>
    <property type="project" value="InterPro"/>
</dbReference>
<gene>
    <name evidence="4" type="ORF">CH357_09965</name>
</gene>
<comment type="caution">
    <text evidence="4">The sequence shown here is derived from an EMBL/GenBank/DDBJ whole genome shotgun (WGS) entry which is preliminary data.</text>
</comment>
<dbReference type="Proteomes" id="UP000232196">
    <property type="component" value="Unassembled WGS sequence"/>
</dbReference>
<dbReference type="AlphaFoldDB" id="A0A2M9XDZ7"/>
<dbReference type="PROSITE" id="PS50801">
    <property type="entry name" value="STAS"/>
    <property type="match status" value="1"/>
</dbReference>
<name>A0A2M9XDZ7_9LEPT</name>
<proteinExistence type="inferred from homology"/>
<evidence type="ECO:0000313" key="5">
    <source>
        <dbReference type="Proteomes" id="UP000232196"/>
    </source>
</evidence>
<reference evidence="4 5" key="1">
    <citation type="submission" date="2017-07" db="EMBL/GenBank/DDBJ databases">
        <title>Leptospira spp. isolated from tropical soils.</title>
        <authorList>
            <person name="Thibeaux R."/>
            <person name="Iraola G."/>
            <person name="Ferres I."/>
            <person name="Bierque E."/>
            <person name="Girault D."/>
            <person name="Soupe-Gilbert M.-E."/>
            <person name="Picardeau M."/>
            <person name="Goarant C."/>
        </authorList>
    </citation>
    <scope>NUCLEOTIDE SEQUENCE [LARGE SCALE GENOMIC DNA]</scope>
    <source>
        <strain evidence="4 5">MCA1-C-A1</strain>
    </source>
</reference>
<dbReference type="PANTHER" id="PTHR33495:SF2">
    <property type="entry name" value="ANTI-SIGMA FACTOR ANTAGONIST TM_1081-RELATED"/>
    <property type="match status" value="1"/>
</dbReference>
<dbReference type="OrthoDB" id="336934at2"/>
<evidence type="ECO:0000259" key="3">
    <source>
        <dbReference type="PROSITE" id="PS50801"/>
    </source>
</evidence>
<dbReference type="SUPFAM" id="SSF52091">
    <property type="entry name" value="SpoIIaa-like"/>
    <property type="match status" value="1"/>
</dbReference>
<dbReference type="PANTHER" id="PTHR33495">
    <property type="entry name" value="ANTI-SIGMA FACTOR ANTAGONIST TM_1081-RELATED-RELATED"/>
    <property type="match status" value="1"/>
</dbReference>
<dbReference type="InterPro" id="IPR036513">
    <property type="entry name" value="STAS_dom_sf"/>
</dbReference>
<dbReference type="RefSeq" id="WP_086447289.1">
    <property type="nucleotide sequence ID" value="NZ_NPDL01000001.1"/>
</dbReference>
<comment type="similarity">
    <text evidence="1 2">Belongs to the anti-sigma-factor antagonist family.</text>
</comment>